<dbReference type="Proteomes" id="UP001209854">
    <property type="component" value="Unassembled WGS sequence"/>
</dbReference>
<name>A0ABT3MU47_9GAMM</name>
<reference evidence="1 2" key="1">
    <citation type="submission" date="2022-10" db="EMBL/GenBank/DDBJ databases">
        <title>High-quality genome sequences of two octocoral-associated bacteria, Endozoicomonas euniceicola EF212 and Endozoicomonas gorgoniicola PS125.</title>
        <authorList>
            <person name="Chiou Y.-J."/>
            <person name="Chen Y.-H."/>
        </authorList>
    </citation>
    <scope>NUCLEOTIDE SEQUENCE [LARGE SCALE GENOMIC DNA]</scope>
    <source>
        <strain evidence="1 2">PS125</strain>
    </source>
</reference>
<keyword evidence="2" id="KW-1185">Reference proteome</keyword>
<dbReference type="RefSeq" id="WP_262567793.1">
    <property type="nucleotide sequence ID" value="NZ_JAPFCC010000001.1"/>
</dbReference>
<dbReference type="SUPFAM" id="SSF81606">
    <property type="entry name" value="PP2C-like"/>
    <property type="match status" value="1"/>
</dbReference>
<proteinExistence type="predicted"/>
<protein>
    <submittedName>
        <fullName evidence="1">Uncharacterized protein</fullName>
    </submittedName>
</protein>
<evidence type="ECO:0000313" key="2">
    <source>
        <dbReference type="Proteomes" id="UP001209854"/>
    </source>
</evidence>
<sequence>MHYHWTSQQGNERRINNDTALFIEREEYYFAMLVDAAQKGQPSSAFTQFILNHMAAEIVETSSPSMPHSRTVITLLKALQKKLRKEYLLNIASYLILLVPKRVTNLKAQVIHCGDCRLGARKSDGSIVWQTNVHTAANPEGLWFSDGDCSRPERHILTRSLNARRFHTPDVLQLSFSDTTHWLLCTDGYWAEHLLAKKSWLKLEDDASCLEISKQILTSEQNSDCQNLLTV</sequence>
<comment type="caution">
    <text evidence="1">The sequence shown here is derived from an EMBL/GenBank/DDBJ whole genome shotgun (WGS) entry which is preliminary data.</text>
</comment>
<organism evidence="1 2">
    <name type="scientific">Endozoicomonas gorgoniicola</name>
    <dbReference type="NCBI Taxonomy" id="1234144"/>
    <lineage>
        <taxon>Bacteria</taxon>
        <taxon>Pseudomonadati</taxon>
        <taxon>Pseudomonadota</taxon>
        <taxon>Gammaproteobacteria</taxon>
        <taxon>Oceanospirillales</taxon>
        <taxon>Endozoicomonadaceae</taxon>
        <taxon>Endozoicomonas</taxon>
    </lineage>
</organism>
<dbReference type="InterPro" id="IPR036457">
    <property type="entry name" value="PPM-type-like_dom_sf"/>
</dbReference>
<evidence type="ECO:0000313" key="1">
    <source>
        <dbReference type="EMBL" id="MCW7552889.1"/>
    </source>
</evidence>
<accession>A0ABT3MU47</accession>
<gene>
    <name evidence="1" type="ORF">NX722_09585</name>
</gene>
<dbReference type="Gene3D" id="3.60.40.10">
    <property type="entry name" value="PPM-type phosphatase domain"/>
    <property type="match status" value="1"/>
</dbReference>
<dbReference type="EMBL" id="JAPFCC010000001">
    <property type="protein sequence ID" value="MCW7552889.1"/>
    <property type="molecule type" value="Genomic_DNA"/>
</dbReference>